<dbReference type="GO" id="GO:0016787">
    <property type="term" value="F:hydrolase activity"/>
    <property type="evidence" value="ECO:0007669"/>
    <property type="project" value="InterPro"/>
</dbReference>
<dbReference type="InterPro" id="IPR010662">
    <property type="entry name" value="RBBP9/YdeN"/>
</dbReference>
<evidence type="ECO:0008006" key="3">
    <source>
        <dbReference type="Google" id="ProtNLM"/>
    </source>
</evidence>
<name>A0A1F5HC79_9BACT</name>
<dbReference type="STRING" id="1797737.A2196_02140"/>
<organism evidence="1 2">
    <name type="scientific">Candidatus Curtissbacteria bacterium RIFOXYA1_FULL_41_14</name>
    <dbReference type="NCBI Taxonomy" id="1797737"/>
    <lineage>
        <taxon>Bacteria</taxon>
        <taxon>Candidatus Curtissiibacteriota</taxon>
    </lineage>
</organism>
<dbReference type="Proteomes" id="UP000176751">
    <property type="component" value="Unassembled WGS sequence"/>
</dbReference>
<accession>A0A1F5HC79</accession>
<dbReference type="EMBL" id="MFCA01000025">
    <property type="protein sequence ID" value="OGE01662.1"/>
    <property type="molecule type" value="Genomic_DNA"/>
</dbReference>
<protein>
    <recommendedName>
        <fullName evidence="3">Esterase</fullName>
    </recommendedName>
</protein>
<dbReference type="PANTHER" id="PTHR15394">
    <property type="entry name" value="SERINE HYDROLASE RBBP9"/>
    <property type="match status" value="1"/>
</dbReference>
<dbReference type="AlphaFoldDB" id="A0A1F5HC79"/>
<dbReference type="PANTHER" id="PTHR15394:SF3">
    <property type="entry name" value="SERINE HYDROLASE RBBP9"/>
    <property type="match status" value="1"/>
</dbReference>
<dbReference type="SUPFAM" id="SSF53474">
    <property type="entry name" value="alpha/beta-Hydrolases"/>
    <property type="match status" value="1"/>
</dbReference>
<evidence type="ECO:0000313" key="1">
    <source>
        <dbReference type="EMBL" id="OGE01662.1"/>
    </source>
</evidence>
<evidence type="ECO:0000313" key="2">
    <source>
        <dbReference type="Proteomes" id="UP000176751"/>
    </source>
</evidence>
<proteinExistence type="predicted"/>
<dbReference type="Pfam" id="PF06821">
    <property type="entry name" value="Ser_hydrolase"/>
    <property type="match status" value="1"/>
</dbReference>
<gene>
    <name evidence="1" type="ORF">A2196_02140</name>
</gene>
<comment type="caution">
    <text evidence="1">The sequence shown here is derived from an EMBL/GenBank/DDBJ whole genome shotgun (WGS) entry which is preliminary data.</text>
</comment>
<reference evidence="1 2" key="1">
    <citation type="journal article" date="2016" name="Nat. Commun.">
        <title>Thousands of microbial genomes shed light on interconnected biogeochemical processes in an aquifer system.</title>
        <authorList>
            <person name="Anantharaman K."/>
            <person name="Brown C.T."/>
            <person name="Hug L.A."/>
            <person name="Sharon I."/>
            <person name="Castelle C.J."/>
            <person name="Probst A.J."/>
            <person name="Thomas B.C."/>
            <person name="Singh A."/>
            <person name="Wilkins M.J."/>
            <person name="Karaoz U."/>
            <person name="Brodie E.L."/>
            <person name="Williams K.H."/>
            <person name="Hubbard S.S."/>
            <person name="Banfield J.F."/>
        </authorList>
    </citation>
    <scope>NUCLEOTIDE SEQUENCE [LARGE SCALE GENOMIC DNA]</scope>
</reference>
<dbReference type="InterPro" id="IPR029058">
    <property type="entry name" value="AB_hydrolase_fold"/>
</dbReference>
<dbReference type="Gene3D" id="3.40.50.1820">
    <property type="entry name" value="alpha/beta hydrolase"/>
    <property type="match status" value="1"/>
</dbReference>
<sequence length="192" mass="22677">MKVVLLPGNGYHDDINKYYWFPYLIEKLTHLGLEVIAKNMPDWYLARRKYWEPFIIDTLKADKNSILVGHSSGAAATMRVLEKIKVFGAILVAGHYTDLGYREDKLSGYFDEPWKWSTIKKNTKWIAQFASKDDPFIPIEHSRFINNKLNTEYFEFENEQHFGYPNPKKEFPEIIELIKKKIKNNSSIFIFF</sequence>